<feature type="compositionally biased region" description="Low complexity" evidence="1">
    <location>
        <begin position="105"/>
        <end position="118"/>
    </location>
</feature>
<accession>A0A4S2N7Y4</accession>
<proteinExistence type="predicted"/>
<name>A0A4S2N7Y4_9PEZI</name>
<feature type="compositionally biased region" description="Basic residues" evidence="1">
    <location>
        <begin position="39"/>
        <end position="53"/>
    </location>
</feature>
<dbReference type="Proteomes" id="UP000298138">
    <property type="component" value="Unassembled WGS sequence"/>
</dbReference>
<feature type="compositionally biased region" description="Low complexity" evidence="1">
    <location>
        <begin position="345"/>
        <end position="372"/>
    </location>
</feature>
<organism evidence="2 3">
    <name type="scientific">Ascodesmis nigricans</name>
    <dbReference type="NCBI Taxonomy" id="341454"/>
    <lineage>
        <taxon>Eukaryota</taxon>
        <taxon>Fungi</taxon>
        <taxon>Dikarya</taxon>
        <taxon>Ascomycota</taxon>
        <taxon>Pezizomycotina</taxon>
        <taxon>Pezizomycetes</taxon>
        <taxon>Pezizales</taxon>
        <taxon>Ascodesmidaceae</taxon>
        <taxon>Ascodesmis</taxon>
    </lineage>
</organism>
<gene>
    <name evidence="2" type="ORF">EX30DRAFT_345886</name>
</gene>
<keyword evidence="3" id="KW-1185">Reference proteome</keyword>
<feature type="compositionally biased region" description="Low complexity" evidence="1">
    <location>
        <begin position="225"/>
        <end position="309"/>
    </location>
</feature>
<dbReference type="AlphaFoldDB" id="A0A4S2N7Y4"/>
<dbReference type="InParanoid" id="A0A4S2N7Y4"/>
<feature type="region of interest" description="Disordered" evidence="1">
    <location>
        <begin position="32"/>
        <end position="67"/>
    </location>
</feature>
<evidence type="ECO:0000313" key="3">
    <source>
        <dbReference type="Proteomes" id="UP000298138"/>
    </source>
</evidence>
<feature type="compositionally biased region" description="Low complexity" evidence="1">
    <location>
        <begin position="54"/>
        <end position="66"/>
    </location>
</feature>
<feature type="compositionally biased region" description="Polar residues" evidence="1">
    <location>
        <begin position="310"/>
        <end position="333"/>
    </location>
</feature>
<protein>
    <submittedName>
        <fullName evidence="2">Uncharacterized protein</fullName>
    </submittedName>
</protein>
<dbReference type="EMBL" id="ML220112">
    <property type="protein sequence ID" value="TGZ85326.1"/>
    <property type="molecule type" value="Genomic_DNA"/>
</dbReference>
<sequence>MTSTSLPSSISPVPRHSGNNYIMAQFHSHVVASGCHQQQQRHHTIPHHHHQTHAHAAPSPSSTSTTRVGMGIAGRVGLGLGMGNSTFPTFYPPARIQHQGHFHFNNNTQSTRRCQTQSRTRHSTTAANGHFHPTASSSTGPASTPTSQNPCSTRQEVLRVRVCGSCPASAPVVRAQCVSATVTMSSSTATATAMATASSATAVVRSSASSTRLIRDCLSRCGSRISKSTSASTSSSTSKLISTTTRNITTSKSSKKTSSTSNSQSNKDTSSTNTSKSTTTRPTSSYKTPTHTTSSTTTSTSSSTFSTQTRLNTRLNTPTISRPQRLAQLQSGNDKNKDKFPIHHSSSLSSRSSKPISTAFSSRGSTSRGSKTTKTDTEWASALRRRREMDKDAGGWGAVPRHGEGKTVGLRGVLKKKK</sequence>
<feature type="compositionally biased region" description="Low complexity" evidence="1">
    <location>
        <begin position="133"/>
        <end position="147"/>
    </location>
</feature>
<feature type="region of interest" description="Disordered" evidence="1">
    <location>
        <begin position="105"/>
        <end position="153"/>
    </location>
</feature>
<evidence type="ECO:0000256" key="1">
    <source>
        <dbReference type="SAM" id="MobiDB-lite"/>
    </source>
</evidence>
<feature type="region of interest" description="Disordered" evidence="1">
    <location>
        <begin position="225"/>
        <end position="418"/>
    </location>
</feature>
<reference evidence="2 3" key="1">
    <citation type="submission" date="2019-04" db="EMBL/GenBank/DDBJ databases">
        <title>Comparative genomics and transcriptomics to analyze fruiting body development in filamentous ascomycetes.</title>
        <authorList>
            <consortium name="DOE Joint Genome Institute"/>
            <person name="Lutkenhaus R."/>
            <person name="Traeger S."/>
            <person name="Breuer J."/>
            <person name="Kuo A."/>
            <person name="Lipzen A."/>
            <person name="Pangilinan J."/>
            <person name="Dilworth D."/>
            <person name="Sandor L."/>
            <person name="Poggeler S."/>
            <person name="Barry K."/>
            <person name="Grigoriev I.V."/>
            <person name="Nowrousian M."/>
        </authorList>
    </citation>
    <scope>NUCLEOTIDE SEQUENCE [LARGE SCALE GENOMIC DNA]</scope>
    <source>
        <strain evidence="2 3">CBS 389.68</strain>
    </source>
</reference>
<evidence type="ECO:0000313" key="2">
    <source>
        <dbReference type="EMBL" id="TGZ85326.1"/>
    </source>
</evidence>